<gene>
    <name evidence="10" type="ORF">PoB_007638600</name>
</gene>
<dbReference type="PANTHER" id="PTHR12763">
    <property type="match status" value="1"/>
</dbReference>
<keyword evidence="6 8" id="KW-0472">Membrane</keyword>
<dbReference type="EMBL" id="BLXT01008548">
    <property type="protein sequence ID" value="GFO49881.1"/>
    <property type="molecule type" value="Genomic_DNA"/>
</dbReference>
<feature type="transmembrane region" description="Helical" evidence="8">
    <location>
        <begin position="20"/>
        <end position="43"/>
    </location>
</feature>
<keyword evidence="3" id="KW-0999">Mitochondrion inner membrane</keyword>
<evidence type="ECO:0000256" key="1">
    <source>
        <dbReference type="ARBA" id="ARBA00004434"/>
    </source>
</evidence>
<evidence type="ECO:0000256" key="3">
    <source>
        <dbReference type="ARBA" id="ARBA00022792"/>
    </source>
</evidence>
<evidence type="ECO:0000259" key="9">
    <source>
        <dbReference type="PROSITE" id="PS50076"/>
    </source>
</evidence>
<dbReference type="GO" id="GO:0001671">
    <property type="term" value="F:ATPase activator activity"/>
    <property type="evidence" value="ECO:0007669"/>
    <property type="project" value="TreeGrafter"/>
</dbReference>
<dbReference type="AlphaFoldDB" id="A0AAV4E0N7"/>
<accession>A0AAV4E0N7</accession>
<dbReference type="InterPro" id="IPR001623">
    <property type="entry name" value="DnaJ_domain"/>
</dbReference>
<proteinExistence type="inferred from homology"/>
<dbReference type="Gene3D" id="1.10.287.110">
    <property type="entry name" value="DnaJ domain"/>
    <property type="match status" value="1"/>
</dbReference>
<dbReference type="CDD" id="cd06257">
    <property type="entry name" value="DnaJ"/>
    <property type="match status" value="1"/>
</dbReference>
<keyword evidence="5" id="KW-0496">Mitochondrion</keyword>
<dbReference type="Proteomes" id="UP000735302">
    <property type="component" value="Unassembled WGS sequence"/>
</dbReference>
<keyword evidence="2 8" id="KW-0812">Transmembrane</keyword>
<evidence type="ECO:0000256" key="4">
    <source>
        <dbReference type="ARBA" id="ARBA00022989"/>
    </source>
</evidence>
<comment type="similarity">
    <text evidence="7">Belongs to the TIM14 family.</text>
</comment>
<dbReference type="SMART" id="SM00271">
    <property type="entry name" value="DnaJ"/>
    <property type="match status" value="1"/>
</dbReference>
<keyword evidence="4 8" id="KW-1133">Transmembrane helix</keyword>
<keyword evidence="11" id="KW-1185">Reference proteome</keyword>
<comment type="caution">
    <text evidence="10">The sequence shown here is derived from an EMBL/GenBank/DDBJ whole genome shotgun (WGS) entry which is preliminary data.</text>
</comment>
<evidence type="ECO:0000313" key="10">
    <source>
        <dbReference type="EMBL" id="GFO49881.1"/>
    </source>
</evidence>
<evidence type="ECO:0000313" key="11">
    <source>
        <dbReference type="Proteomes" id="UP000735302"/>
    </source>
</evidence>
<evidence type="ECO:0000256" key="6">
    <source>
        <dbReference type="ARBA" id="ARBA00023136"/>
    </source>
</evidence>
<evidence type="ECO:0000256" key="8">
    <source>
        <dbReference type="SAM" id="Phobius"/>
    </source>
</evidence>
<evidence type="ECO:0000256" key="7">
    <source>
        <dbReference type="ARBA" id="ARBA00038105"/>
    </source>
</evidence>
<dbReference type="GO" id="GO:0030150">
    <property type="term" value="P:protein import into mitochondrial matrix"/>
    <property type="evidence" value="ECO:0007669"/>
    <property type="project" value="TreeGrafter"/>
</dbReference>
<evidence type="ECO:0000256" key="5">
    <source>
        <dbReference type="ARBA" id="ARBA00023128"/>
    </source>
</evidence>
<name>A0AAV4E0N7_9GAST</name>
<dbReference type="PROSITE" id="PS50076">
    <property type="entry name" value="DNAJ_2"/>
    <property type="match status" value="1"/>
</dbReference>
<dbReference type="SUPFAM" id="SSF46565">
    <property type="entry name" value="Chaperone J-domain"/>
    <property type="match status" value="1"/>
</dbReference>
<organism evidence="10 11">
    <name type="scientific">Plakobranchus ocellatus</name>
    <dbReference type="NCBI Taxonomy" id="259542"/>
    <lineage>
        <taxon>Eukaryota</taxon>
        <taxon>Metazoa</taxon>
        <taxon>Spiralia</taxon>
        <taxon>Lophotrochozoa</taxon>
        <taxon>Mollusca</taxon>
        <taxon>Gastropoda</taxon>
        <taxon>Heterobranchia</taxon>
        <taxon>Euthyneura</taxon>
        <taxon>Panpulmonata</taxon>
        <taxon>Sacoglossa</taxon>
        <taxon>Placobranchoidea</taxon>
        <taxon>Plakobranchidae</taxon>
        <taxon>Plakobranchus</taxon>
    </lineage>
</organism>
<protein>
    <submittedName>
        <fullName evidence="10">Mitochondrial import inner membrane translocase subunit tim14</fullName>
    </submittedName>
</protein>
<dbReference type="FunFam" id="1.10.287.110:FF:000001">
    <property type="entry name" value="Import inner membrane translocase subunit tim14"/>
    <property type="match status" value="1"/>
</dbReference>
<sequence length="138" mass="14923">MPTTILDSQDQPLAREVKPHMATGLILAGLGLAAVGFAGRYVWRAGRLAQQTLNQKLGELPASGAFSKYYRGGFEPKMTKREAGLILGVSPSASKMKIKEAHKRIMLLNHPDRGGSPYLAAKINEAKDYMDNARPGSS</sequence>
<feature type="domain" description="J" evidence="9">
    <location>
        <begin position="82"/>
        <end position="135"/>
    </location>
</feature>
<reference evidence="10 11" key="1">
    <citation type="journal article" date="2021" name="Elife">
        <title>Chloroplast acquisition without the gene transfer in kleptoplastic sea slugs, Plakobranchus ocellatus.</title>
        <authorList>
            <person name="Maeda T."/>
            <person name="Takahashi S."/>
            <person name="Yoshida T."/>
            <person name="Shimamura S."/>
            <person name="Takaki Y."/>
            <person name="Nagai Y."/>
            <person name="Toyoda A."/>
            <person name="Suzuki Y."/>
            <person name="Arimoto A."/>
            <person name="Ishii H."/>
            <person name="Satoh N."/>
            <person name="Nishiyama T."/>
            <person name="Hasebe M."/>
            <person name="Maruyama T."/>
            <person name="Minagawa J."/>
            <person name="Obokata J."/>
            <person name="Shigenobu S."/>
        </authorList>
    </citation>
    <scope>NUCLEOTIDE SEQUENCE [LARGE SCALE GENOMIC DNA]</scope>
</reference>
<dbReference type="GO" id="GO:0001405">
    <property type="term" value="C:PAM complex, Tim23 associated import motor"/>
    <property type="evidence" value="ECO:0007669"/>
    <property type="project" value="TreeGrafter"/>
</dbReference>
<comment type="subcellular location">
    <subcellularLocation>
        <location evidence="1">Mitochondrion inner membrane</location>
        <topology evidence="1">Single-pass membrane protein</topology>
    </subcellularLocation>
</comment>
<evidence type="ECO:0000256" key="2">
    <source>
        <dbReference type="ARBA" id="ARBA00022692"/>
    </source>
</evidence>
<dbReference type="PANTHER" id="PTHR12763:SF28">
    <property type="entry name" value="GEO10507P1-RELATED"/>
    <property type="match status" value="1"/>
</dbReference>
<dbReference type="InterPro" id="IPR036869">
    <property type="entry name" value="J_dom_sf"/>
</dbReference>